<name>A0A6C0TWE7_9GAMM</name>
<dbReference type="Gene3D" id="3.40.190.10">
    <property type="entry name" value="Periplasmic binding protein-like II"/>
    <property type="match status" value="2"/>
</dbReference>
<keyword evidence="7" id="KW-1185">Reference proteome</keyword>
<evidence type="ECO:0000313" key="7">
    <source>
        <dbReference type="Proteomes" id="UP000477680"/>
    </source>
</evidence>
<proteinExistence type="inferred from homology"/>
<dbReference type="GO" id="GO:0003677">
    <property type="term" value="F:DNA binding"/>
    <property type="evidence" value="ECO:0007669"/>
    <property type="project" value="UniProtKB-KW"/>
</dbReference>
<dbReference type="PROSITE" id="PS50931">
    <property type="entry name" value="HTH_LYSR"/>
    <property type="match status" value="1"/>
</dbReference>
<dbReference type="AlphaFoldDB" id="A0A6C0TWE7"/>
<dbReference type="InterPro" id="IPR005119">
    <property type="entry name" value="LysR_subst-bd"/>
</dbReference>
<evidence type="ECO:0000256" key="3">
    <source>
        <dbReference type="ARBA" id="ARBA00023125"/>
    </source>
</evidence>
<dbReference type="Pfam" id="PF00126">
    <property type="entry name" value="HTH_1"/>
    <property type="match status" value="1"/>
</dbReference>
<reference evidence="6 7" key="1">
    <citation type="submission" date="2020-02" db="EMBL/GenBank/DDBJ databases">
        <title>Genome sequencing for Kineobactrum sp. M2.</title>
        <authorList>
            <person name="Park S.-J."/>
        </authorList>
    </citation>
    <scope>NUCLEOTIDE SEQUENCE [LARGE SCALE GENOMIC DNA]</scope>
    <source>
        <strain evidence="6 7">M2</strain>
    </source>
</reference>
<accession>A0A6C0TWE7</accession>
<dbReference type="RefSeq" id="WP_163493392.1">
    <property type="nucleotide sequence ID" value="NZ_CP048711.1"/>
</dbReference>
<dbReference type="Pfam" id="PF03466">
    <property type="entry name" value="LysR_substrate"/>
    <property type="match status" value="1"/>
</dbReference>
<evidence type="ECO:0000256" key="1">
    <source>
        <dbReference type="ARBA" id="ARBA00009437"/>
    </source>
</evidence>
<dbReference type="PANTHER" id="PTHR30118">
    <property type="entry name" value="HTH-TYPE TRANSCRIPTIONAL REGULATOR LEUO-RELATED"/>
    <property type="match status" value="1"/>
</dbReference>
<dbReference type="EMBL" id="CP048711">
    <property type="protein sequence ID" value="QIB64142.1"/>
    <property type="molecule type" value="Genomic_DNA"/>
</dbReference>
<evidence type="ECO:0000313" key="6">
    <source>
        <dbReference type="EMBL" id="QIB64142.1"/>
    </source>
</evidence>
<organism evidence="6 7">
    <name type="scientific">Kineobactrum salinum</name>
    <dbReference type="NCBI Taxonomy" id="2708301"/>
    <lineage>
        <taxon>Bacteria</taxon>
        <taxon>Pseudomonadati</taxon>
        <taxon>Pseudomonadota</taxon>
        <taxon>Gammaproteobacteria</taxon>
        <taxon>Cellvibrionales</taxon>
        <taxon>Halieaceae</taxon>
        <taxon>Kineobactrum</taxon>
    </lineage>
</organism>
<dbReference type="InterPro" id="IPR050389">
    <property type="entry name" value="LysR-type_TF"/>
</dbReference>
<dbReference type="PRINTS" id="PR00039">
    <property type="entry name" value="HTHLYSR"/>
</dbReference>
<dbReference type="KEGG" id="kim:G3T16_00635"/>
<gene>
    <name evidence="6" type="ORF">G3T16_00635</name>
</gene>
<sequence length="309" mass="34848">MRQSNATPTNLRNVDLNLLKVFQAVLAEQSISQAAAMLCVSQPAVSNALRRLRELYSDPLFVRTANGMIPTARAQELSRPINRALEDIAQTLVTDEAFRPDTSQRVMNVALTDYGELYFLPRIVRRLAREAPGMEVSCLPNPGATLGLDMRSGAVDLVWDWVTIDDPDFVVEPVFCDAGYCLARKGHPKIDGELSLETFLEVEHVALLPTRGHTPRVELTLEKKGLARKVITEVSHLVVMPQIVATTDLVATMPERLARFYAREMDLQVLPNPLNYDEVVVYQMWHRHFENDDGHRWFRQLTAKISSEA</sequence>
<keyword evidence="4" id="KW-0804">Transcription</keyword>
<comment type="similarity">
    <text evidence="1">Belongs to the LysR transcriptional regulatory family.</text>
</comment>
<protein>
    <submittedName>
        <fullName evidence="6">LysR family transcriptional regulator</fullName>
    </submittedName>
</protein>
<dbReference type="Proteomes" id="UP000477680">
    <property type="component" value="Chromosome"/>
</dbReference>
<dbReference type="InterPro" id="IPR036390">
    <property type="entry name" value="WH_DNA-bd_sf"/>
</dbReference>
<keyword evidence="2" id="KW-0805">Transcription regulation</keyword>
<dbReference type="SUPFAM" id="SSF53850">
    <property type="entry name" value="Periplasmic binding protein-like II"/>
    <property type="match status" value="1"/>
</dbReference>
<feature type="domain" description="HTH lysR-type" evidence="5">
    <location>
        <begin position="14"/>
        <end position="71"/>
    </location>
</feature>
<evidence type="ECO:0000259" key="5">
    <source>
        <dbReference type="PROSITE" id="PS50931"/>
    </source>
</evidence>
<dbReference type="InterPro" id="IPR036388">
    <property type="entry name" value="WH-like_DNA-bd_sf"/>
</dbReference>
<dbReference type="Gene3D" id="1.10.10.10">
    <property type="entry name" value="Winged helix-like DNA-binding domain superfamily/Winged helix DNA-binding domain"/>
    <property type="match status" value="1"/>
</dbReference>
<dbReference type="InterPro" id="IPR000847">
    <property type="entry name" value="LysR_HTH_N"/>
</dbReference>
<dbReference type="PANTHER" id="PTHR30118:SF6">
    <property type="entry name" value="HTH-TYPE TRANSCRIPTIONAL REGULATOR LEUO"/>
    <property type="match status" value="1"/>
</dbReference>
<dbReference type="SUPFAM" id="SSF46785">
    <property type="entry name" value="Winged helix' DNA-binding domain"/>
    <property type="match status" value="1"/>
</dbReference>
<keyword evidence="3" id="KW-0238">DNA-binding</keyword>
<evidence type="ECO:0000256" key="2">
    <source>
        <dbReference type="ARBA" id="ARBA00023015"/>
    </source>
</evidence>
<evidence type="ECO:0000256" key="4">
    <source>
        <dbReference type="ARBA" id="ARBA00023163"/>
    </source>
</evidence>
<dbReference type="CDD" id="cd08417">
    <property type="entry name" value="PBP2_Nitroaromatics_like"/>
    <property type="match status" value="1"/>
</dbReference>
<dbReference type="InterPro" id="IPR037402">
    <property type="entry name" value="YidZ_PBP2"/>
</dbReference>
<dbReference type="GO" id="GO:0003700">
    <property type="term" value="F:DNA-binding transcription factor activity"/>
    <property type="evidence" value="ECO:0007669"/>
    <property type="project" value="InterPro"/>
</dbReference>